<organism evidence="2 3">
    <name type="scientific">Amphibalanus amphitrite</name>
    <name type="common">Striped barnacle</name>
    <name type="synonym">Balanus amphitrite</name>
    <dbReference type="NCBI Taxonomy" id="1232801"/>
    <lineage>
        <taxon>Eukaryota</taxon>
        <taxon>Metazoa</taxon>
        <taxon>Ecdysozoa</taxon>
        <taxon>Arthropoda</taxon>
        <taxon>Crustacea</taxon>
        <taxon>Multicrustacea</taxon>
        <taxon>Cirripedia</taxon>
        <taxon>Thoracica</taxon>
        <taxon>Thoracicalcarea</taxon>
        <taxon>Balanomorpha</taxon>
        <taxon>Balanoidea</taxon>
        <taxon>Balanidae</taxon>
        <taxon>Amphibalaninae</taxon>
        <taxon>Amphibalanus</taxon>
    </lineage>
</organism>
<sequence length="236" mass="24139">MSFPSRPPYGAGSPTPWSPSAGAGRGSSPGRWTPVGSPRGGAQPWTGAAQTGRPVTPVRSPAGRATPVQMMTPPPPRPAATRSSPARSGTPVAPGRHPPPGGHQGARDGRPMTPQRLFSPSRMMGSPAPQMGRGADEPAATQDVIDKQSQEYVDEKLAEFQAAIHHLQVPDTPWDSERLCPRADGPAAAAARGAPLCGRAGQVGLPTAALFLVASGPAVADDTTGRPPVALSLSGR</sequence>
<gene>
    <name evidence="2" type="ORF">FJT64_005884</name>
</gene>
<feature type="compositionally biased region" description="Low complexity" evidence="1">
    <location>
        <begin position="18"/>
        <end position="31"/>
    </location>
</feature>
<dbReference type="Proteomes" id="UP000440578">
    <property type="component" value="Unassembled WGS sequence"/>
</dbReference>
<evidence type="ECO:0000313" key="2">
    <source>
        <dbReference type="EMBL" id="KAF0296657.1"/>
    </source>
</evidence>
<protein>
    <submittedName>
        <fullName evidence="2">Uncharacterized protein</fullName>
    </submittedName>
</protein>
<dbReference type="OrthoDB" id="18740at2759"/>
<evidence type="ECO:0000256" key="1">
    <source>
        <dbReference type="SAM" id="MobiDB-lite"/>
    </source>
</evidence>
<keyword evidence="3" id="KW-1185">Reference proteome</keyword>
<feature type="compositionally biased region" description="Low complexity" evidence="1">
    <location>
        <begin position="79"/>
        <end position="95"/>
    </location>
</feature>
<dbReference type="AlphaFoldDB" id="A0A6A4VJU2"/>
<comment type="caution">
    <text evidence="2">The sequence shown here is derived from an EMBL/GenBank/DDBJ whole genome shotgun (WGS) entry which is preliminary data.</text>
</comment>
<dbReference type="EMBL" id="VIIS01001545">
    <property type="protein sequence ID" value="KAF0296657.1"/>
    <property type="molecule type" value="Genomic_DNA"/>
</dbReference>
<reference evidence="2 3" key="1">
    <citation type="submission" date="2019-07" db="EMBL/GenBank/DDBJ databases">
        <title>Draft genome assembly of a fouling barnacle, Amphibalanus amphitrite (Darwin, 1854): The first reference genome for Thecostraca.</title>
        <authorList>
            <person name="Kim W."/>
        </authorList>
    </citation>
    <scope>NUCLEOTIDE SEQUENCE [LARGE SCALE GENOMIC DNA]</scope>
    <source>
        <strain evidence="2">SNU_AA5</strain>
        <tissue evidence="2">Soma without cirri and trophi</tissue>
    </source>
</reference>
<accession>A0A6A4VJU2</accession>
<name>A0A6A4VJU2_AMPAM</name>
<evidence type="ECO:0000313" key="3">
    <source>
        <dbReference type="Proteomes" id="UP000440578"/>
    </source>
</evidence>
<feature type="region of interest" description="Disordered" evidence="1">
    <location>
        <begin position="1"/>
        <end position="141"/>
    </location>
</feature>
<proteinExistence type="predicted"/>